<dbReference type="PaxDb" id="3635-A0A1U8N1R5"/>
<gene>
    <name evidence="7" type="primary">LOC107943743</name>
</gene>
<accession>A0A1U8N1R5</accession>
<comment type="similarity">
    <text evidence="1">Belongs to the RLP family.</text>
</comment>
<keyword evidence="6" id="KW-1185">Reference proteome</keyword>
<proteinExistence type="inferred from homology"/>
<evidence type="ECO:0000256" key="1">
    <source>
        <dbReference type="ARBA" id="ARBA00009592"/>
    </source>
</evidence>
<dbReference type="Gene3D" id="3.80.10.10">
    <property type="entry name" value="Ribonuclease Inhibitor"/>
    <property type="match status" value="1"/>
</dbReference>
<feature type="transmembrane region" description="Helical" evidence="5">
    <location>
        <begin position="330"/>
        <end position="347"/>
    </location>
</feature>
<dbReference type="PROSITE" id="PS51450">
    <property type="entry name" value="LRR"/>
    <property type="match status" value="1"/>
</dbReference>
<sequence>MGLVLFDVSNNQLFGDIPSSMENMSHLVTLDLSNNTLFGGTPSWMGKMLYLQELLMVNNHFKGPIPMEFCKFNGSLQFLDLSANNISGSLVTLDLSNNQLTGNIPNWTGSLSALVYLLLNNNNFEGRIPVDLCKLLRLRLIDVSNNNLSGTIPFCLFNTILDDSSHAYDSRSFSADVPIEFTMKNKSYSYKGRVISYLSGIDLSCNKLTDRVSGSFSQPLEKQDPFQLVGLHFLSFFSVAYNNLSGTTPQRTGQFATFEESSYVGNPFLCGEPLPKNCSTDGSSSSMPKNSTDEGFIDMKAFYASFVGSYTVMPLCIAIVLYINPYWRQAWFYHVEAAIMSCYYFVLDNILPKRFR</sequence>
<reference evidence="7" key="2">
    <citation type="submission" date="2025-08" db="UniProtKB">
        <authorList>
            <consortium name="RefSeq"/>
        </authorList>
    </citation>
    <scope>IDENTIFICATION</scope>
</reference>
<dbReference type="PANTHER" id="PTHR48062:SF21">
    <property type="entry name" value="RECEPTOR-LIKE PROTEIN 12"/>
    <property type="match status" value="1"/>
</dbReference>
<evidence type="ECO:0000256" key="5">
    <source>
        <dbReference type="SAM" id="Phobius"/>
    </source>
</evidence>
<dbReference type="SUPFAM" id="SSF52058">
    <property type="entry name" value="L domain-like"/>
    <property type="match status" value="1"/>
</dbReference>
<keyword evidence="5" id="KW-0472">Membrane</keyword>
<organism evidence="6 7">
    <name type="scientific">Gossypium hirsutum</name>
    <name type="common">Upland cotton</name>
    <name type="synonym">Gossypium mexicanum</name>
    <dbReference type="NCBI Taxonomy" id="3635"/>
    <lineage>
        <taxon>Eukaryota</taxon>
        <taxon>Viridiplantae</taxon>
        <taxon>Streptophyta</taxon>
        <taxon>Embryophyta</taxon>
        <taxon>Tracheophyta</taxon>
        <taxon>Spermatophyta</taxon>
        <taxon>Magnoliopsida</taxon>
        <taxon>eudicotyledons</taxon>
        <taxon>Gunneridae</taxon>
        <taxon>Pentapetalae</taxon>
        <taxon>rosids</taxon>
        <taxon>malvids</taxon>
        <taxon>Malvales</taxon>
        <taxon>Malvaceae</taxon>
        <taxon>Malvoideae</taxon>
        <taxon>Gossypium</taxon>
    </lineage>
</organism>
<name>A0A1U8N1R5_GOSHI</name>
<evidence type="ECO:0000313" key="6">
    <source>
        <dbReference type="Proteomes" id="UP000818029"/>
    </source>
</evidence>
<evidence type="ECO:0000256" key="3">
    <source>
        <dbReference type="ARBA" id="ARBA00022737"/>
    </source>
</evidence>
<dbReference type="Pfam" id="PF00560">
    <property type="entry name" value="LRR_1"/>
    <property type="match status" value="5"/>
</dbReference>
<evidence type="ECO:0000313" key="7">
    <source>
        <dbReference type="RefSeq" id="XP_016733026.2"/>
    </source>
</evidence>
<keyword evidence="5" id="KW-0812">Transmembrane</keyword>
<evidence type="ECO:0000256" key="4">
    <source>
        <dbReference type="ARBA" id="ARBA00023170"/>
    </source>
</evidence>
<dbReference type="InterPro" id="IPR051502">
    <property type="entry name" value="RLP_Defense_Trigger"/>
</dbReference>
<dbReference type="Proteomes" id="UP000818029">
    <property type="component" value="Chromosome D13"/>
</dbReference>
<dbReference type="RefSeq" id="XP_016733026.2">
    <property type="nucleotide sequence ID" value="XM_016877537.2"/>
</dbReference>
<keyword evidence="2" id="KW-0433">Leucine-rich repeat</keyword>
<dbReference type="KEGG" id="ghi:107943743"/>
<evidence type="ECO:0000256" key="2">
    <source>
        <dbReference type="ARBA" id="ARBA00022614"/>
    </source>
</evidence>
<dbReference type="AlphaFoldDB" id="A0A1U8N1R5"/>
<feature type="transmembrane region" description="Helical" evidence="5">
    <location>
        <begin position="301"/>
        <end position="324"/>
    </location>
</feature>
<protein>
    <submittedName>
        <fullName evidence="7">Receptor-like protein 13</fullName>
    </submittedName>
</protein>
<dbReference type="STRING" id="3635.A0A1U8N1R5"/>
<keyword evidence="4" id="KW-0675">Receptor</keyword>
<dbReference type="InterPro" id="IPR032675">
    <property type="entry name" value="LRR_dom_sf"/>
</dbReference>
<keyword evidence="3" id="KW-0677">Repeat</keyword>
<reference evidence="6" key="1">
    <citation type="journal article" date="2020" name="Nat. Genet.">
        <title>Genomic diversifications of five Gossypium allopolyploid species and their impact on cotton improvement.</title>
        <authorList>
            <person name="Chen Z.J."/>
            <person name="Sreedasyam A."/>
            <person name="Ando A."/>
            <person name="Song Q."/>
            <person name="De Santiago L.M."/>
            <person name="Hulse-Kemp A.M."/>
            <person name="Ding M."/>
            <person name="Ye W."/>
            <person name="Kirkbride R.C."/>
            <person name="Jenkins J."/>
            <person name="Plott C."/>
            <person name="Lovell J."/>
            <person name="Lin Y.M."/>
            <person name="Vaughn R."/>
            <person name="Liu B."/>
            <person name="Simpson S."/>
            <person name="Scheffler B.E."/>
            <person name="Wen L."/>
            <person name="Saski C.A."/>
            <person name="Grover C.E."/>
            <person name="Hu G."/>
            <person name="Conover J.L."/>
            <person name="Carlson J.W."/>
            <person name="Shu S."/>
            <person name="Boston L.B."/>
            <person name="Williams M."/>
            <person name="Peterson D.G."/>
            <person name="McGee K."/>
            <person name="Jones D.C."/>
            <person name="Wendel J.F."/>
            <person name="Stelly D.M."/>
            <person name="Grimwood J."/>
            <person name="Schmutz J."/>
        </authorList>
    </citation>
    <scope>NUCLEOTIDE SEQUENCE [LARGE SCALE GENOMIC DNA]</scope>
    <source>
        <strain evidence="6">cv. TM-1</strain>
    </source>
</reference>
<dbReference type="GO" id="GO:0016020">
    <property type="term" value="C:membrane"/>
    <property type="evidence" value="ECO:0007669"/>
    <property type="project" value="UniProtKB-SubCell"/>
</dbReference>
<keyword evidence="5" id="KW-1133">Transmembrane helix</keyword>
<dbReference type="PRINTS" id="PR00019">
    <property type="entry name" value="LEURICHRPT"/>
</dbReference>
<dbReference type="InterPro" id="IPR001611">
    <property type="entry name" value="Leu-rich_rpt"/>
</dbReference>
<dbReference type="PANTHER" id="PTHR48062">
    <property type="entry name" value="RECEPTOR-LIKE PROTEIN 14"/>
    <property type="match status" value="1"/>
</dbReference>
<dbReference type="GeneID" id="107943743"/>